<protein>
    <submittedName>
        <fullName evidence="2">Uncharacterized protein</fullName>
    </submittedName>
</protein>
<dbReference type="Proteomes" id="UP000887579">
    <property type="component" value="Unplaced"/>
</dbReference>
<evidence type="ECO:0000313" key="2">
    <source>
        <dbReference type="WBParaSite" id="ES5_v2.g10450.t1"/>
    </source>
</evidence>
<dbReference type="WBParaSite" id="ES5_v2.g10450.t1">
    <property type="protein sequence ID" value="ES5_v2.g10450.t1"/>
    <property type="gene ID" value="ES5_v2.g10450"/>
</dbReference>
<proteinExistence type="predicted"/>
<name>A0AC34F0D2_9BILA</name>
<evidence type="ECO:0000313" key="1">
    <source>
        <dbReference type="Proteomes" id="UP000887579"/>
    </source>
</evidence>
<organism evidence="1 2">
    <name type="scientific">Panagrolaimus sp. ES5</name>
    <dbReference type="NCBI Taxonomy" id="591445"/>
    <lineage>
        <taxon>Eukaryota</taxon>
        <taxon>Metazoa</taxon>
        <taxon>Ecdysozoa</taxon>
        <taxon>Nematoda</taxon>
        <taxon>Chromadorea</taxon>
        <taxon>Rhabditida</taxon>
        <taxon>Tylenchina</taxon>
        <taxon>Panagrolaimomorpha</taxon>
        <taxon>Panagrolaimoidea</taxon>
        <taxon>Panagrolaimidae</taxon>
        <taxon>Panagrolaimus</taxon>
    </lineage>
</organism>
<reference evidence="2" key="1">
    <citation type="submission" date="2022-11" db="UniProtKB">
        <authorList>
            <consortium name="WormBaseParasite"/>
        </authorList>
    </citation>
    <scope>IDENTIFICATION</scope>
</reference>
<sequence>MDNNDRDRVLAEFRVQAEQWLEKYNIIQARLEARIATFPLADIEIKQESDGASITATDAGDKGVSSGAQEEGDAAGGTFSVKKHDE</sequence>
<accession>A0AC34F0D2</accession>